<accession>A0ABQ3S8Q0</accession>
<name>A0ABQ3S8Q0_9ACTN</name>
<evidence type="ECO:0008006" key="3">
    <source>
        <dbReference type="Google" id="ProtNLM"/>
    </source>
</evidence>
<reference evidence="2" key="1">
    <citation type="submission" date="2023-07" db="EMBL/GenBank/DDBJ databases">
        <title>Whole genome shotgun sequence of Streptomyces cacaoi subsp. asoensis NBRC 13813.</title>
        <authorList>
            <person name="Komaki H."/>
            <person name="Tamura T."/>
        </authorList>
    </citation>
    <scope>NUCLEOTIDE SEQUENCE [LARGE SCALE GENOMIC DNA]</scope>
    <source>
        <strain evidence="2">NBRC 13813</strain>
    </source>
</reference>
<sequence length="64" mass="6906">METVRWAAAIVGVLSGATWIAGHALDQVPVICRKAAKAVRSVRALKQELRSPKPELDATGREPE</sequence>
<evidence type="ECO:0000313" key="1">
    <source>
        <dbReference type="EMBL" id="GHI64512.1"/>
    </source>
</evidence>
<keyword evidence="2" id="KW-1185">Reference proteome</keyword>
<comment type="caution">
    <text evidence="1">The sequence shown here is derived from an EMBL/GenBank/DDBJ whole genome shotgun (WGS) entry which is preliminary data.</text>
</comment>
<protein>
    <recommendedName>
        <fullName evidence="3">Secreted protein</fullName>
    </recommendedName>
</protein>
<evidence type="ECO:0000313" key="2">
    <source>
        <dbReference type="Proteomes" id="UP000649259"/>
    </source>
</evidence>
<dbReference type="Proteomes" id="UP000649259">
    <property type="component" value="Unassembled WGS sequence"/>
</dbReference>
<gene>
    <name evidence="1" type="ORF">Saso_61620</name>
</gene>
<dbReference type="EMBL" id="BNEB01000005">
    <property type="protein sequence ID" value="GHI64512.1"/>
    <property type="molecule type" value="Genomic_DNA"/>
</dbReference>
<organism evidence="1 2">
    <name type="scientific">Streptomyces asoensis</name>
    <dbReference type="NCBI Taxonomy" id="249586"/>
    <lineage>
        <taxon>Bacteria</taxon>
        <taxon>Bacillati</taxon>
        <taxon>Actinomycetota</taxon>
        <taxon>Actinomycetes</taxon>
        <taxon>Kitasatosporales</taxon>
        <taxon>Streptomycetaceae</taxon>
        <taxon>Streptomyces</taxon>
    </lineage>
</organism>
<proteinExistence type="predicted"/>